<dbReference type="EMBL" id="JADJNC010000003">
    <property type="protein sequence ID" value="MBK7421872.1"/>
    <property type="molecule type" value="Genomic_DNA"/>
</dbReference>
<proteinExistence type="predicted"/>
<evidence type="ECO:0000256" key="2">
    <source>
        <dbReference type="ARBA" id="ARBA00023015"/>
    </source>
</evidence>
<evidence type="ECO:0000256" key="1">
    <source>
        <dbReference type="ARBA" id="ARBA00022491"/>
    </source>
</evidence>
<dbReference type="Pfam" id="PF16925">
    <property type="entry name" value="TetR_C_13"/>
    <property type="match status" value="1"/>
</dbReference>
<dbReference type="Pfam" id="PF00440">
    <property type="entry name" value="TetR_N"/>
    <property type="match status" value="1"/>
</dbReference>
<dbReference type="PANTHER" id="PTHR30055:SF175">
    <property type="entry name" value="HTH-TYPE TRANSCRIPTIONAL REPRESSOR KSTR2"/>
    <property type="match status" value="1"/>
</dbReference>
<dbReference type="Proteomes" id="UP000886602">
    <property type="component" value="Unassembled WGS sequence"/>
</dbReference>
<sequence length="199" mass="21603">MQTRLTTEERQAEIVAAALKLAQEISPVSITTSDIATAIGITQGAVFKHFPTKDAIWLATMKWVRERLLLKLDEAARSETSAVRALEGMFHAHVAFVIAHPGAPRIIFHELQQPADSLIKQEVRALLQAYRQLLLGQFKAGMKTGELPVGLDQEAAATLIVGIVQGLVMQSMLTGKPAAMKAQAECVLAIYLRGIRAAP</sequence>
<accession>A0A9D7FA25</accession>
<gene>
    <name evidence="7" type="ORF">IPJ48_01550</name>
</gene>
<keyword evidence="4" id="KW-0804">Transcription</keyword>
<dbReference type="PANTHER" id="PTHR30055">
    <property type="entry name" value="HTH-TYPE TRANSCRIPTIONAL REGULATOR RUTR"/>
    <property type="match status" value="1"/>
</dbReference>
<dbReference type="PROSITE" id="PS50977">
    <property type="entry name" value="HTH_TETR_2"/>
    <property type="match status" value="1"/>
</dbReference>
<dbReference type="InterPro" id="IPR009057">
    <property type="entry name" value="Homeodomain-like_sf"/>
</dbReference>
<dbReference type="GO" id="GO:0003700">
    <property type="term" value="F:DNA-binding transcription factor activity"/>
    <property type="evidence" value="ECO:0007669"/>
    <property type="project" value="TreeGrafter"/>
</dbReference>
<dbReference type="InterPro" id="IPR023772">
    <property type="entry name" value="DNA-bd_HTH_TetR-type_CS"/>
</dbReference>
<protein>
    <submittedName>
        <fullName evidence="7">TetR/AcrR family transcriptional regulator</fullName>
    </submittedName>
</protein>
<name>A0A9D7FA25_9RHOO</name>
<dbReference type="InterPro" id="IPR001647">
    <property type="entry name" value="HTH_TetR"/>
</dbReference>
<comment type="caution">
    <text evidence="7">The sequence shown here is derived from an EMBL/GenBank/DDBJ whole genome shotgun (WGS) entry which is preliminary data.</text>
</comment>
<dbReference type="InterPro" id="IPR011075">
    <property type="entry name" value="TetR_C"/>
</dbReference>
<dbReference type="InterPro" id="IPR050109">
    <property type="entry name" value="HTH-type_TetR-like_transc_reg"/>
</dbReference>
<feature type="domain" description="HTH tetR-type" evidence="6">
    <location>
        <begin position="8"/>
        <end position="68"/>
    </location>
</feature>
<organism evidence="7 8">
    <name type="scientific">Candidatus Propionivibrio dominans</name>
    <dbReference type="NCBI Taxonomy" id="2954373"/>
    <lineage>
        <taxon>Bacteria</taxon>
        <taxon>Pseudomonadati</taxon>
        <taxon>Pseudomonadota</taxon>
        <taxon>Betaproteobacteria</taxon>
        <taxon>Rhodocyclales</taxon>
        <taxon>Rhodocyclaceae</taxon>
        <taxon>Propionivibrio</taxon>
    </lineage>
</organism>
<dbReference type="AlphaFoldDB" id="A0A9D7FA25"/>
<dbReference type="InterPro" id="IPR036271">
    <property type="entry name" value="Tet_transcr_reg_TetR-rel_C_sf"/>
</dbReference>
<dbReference type="Gene3D" id="1.10.10.60">
    <property type="entry name" value="Homeodomain-like"/>
    <property type="match status" value="1"/>
</dbReference>
<evidence type="ECO:0000259" key="6">
    <source>
        <dbReference type="PROSITE" id="PS50977"/>
    </source>
</evidence>
<keyword evidence="3 5" id="KW-0238">DNA-binding</keyword>
<dbReference type="PROSITE" id="PS01081">
    <property type="entry name" value="HTH_TETR_1"/>
    <property type="match status" value="1"/>
</dbReference>
<reference evidence="7" key="1">
    <citation type="submission" date="2020-10" db="EMBL/GenBank/DDBJ databases">
        <title>Connecting structure to function with the recovery of over 1000 high-quality activated sludge metagenome-assembled genomes encoding full-length rRNA genes using long-read sequencing.</title>
        <authorList>
            <person name="Singleton C.M."/>
            <person name="Petriglieri F."/>
            <person name="Kristensen J.M."/>
            <person name="Kirkegaard R.H."/>
            <person name="Michaelsen T.Y."/>
            <person name="Andersen M.H."/>
            <person name="Karst S.M."/>
            <person name="Dueholm M.S."/>
            <person name="Nielsen P.H."/>
            <person name="Albertsen M."/>
        </authorList>
    </citation>
    <scope>NUCLEOTIDE SEQUENCE</scope>
    <source>
        <strain evidence="7">EsbW_18-Q3-R4-48_MAXAC.044</strain>
    </source>
</reference>
<evidence type="ECO:0000313" key="7">
    <source>
        <dbReference type="EMBL" id="MBK7421872.1"/>
    </source>
</evidence>
<dbReference type="SUPFAM" id="SSF48498">
    <property type="entry name" value="Tetracyclin repressor-like, C-terminal domain"/>
    <property type="match status" value="1"/>
</dbReference>
<evidence type="ECO:0000256" key="4">
    <source>
        <dbReference type="ARBA" id="ARBA00023163"/>
    </source>
</evidence>
<evidence type="ECO:0000313" key="8">
    <source>
        <dbReference type="Proteomes" id="UP000886602"/>
    </source>
</evidence>
<dbReference type="GO" id="GO:0000976">
    <property type="term" value="F:transcription cis-regulatory region binding"/>
    <property type="evidence" value="ECO:0007669"/>
    <property type="project" value="TreeGrafter"/>
</dbReference>
<dbReference type="SUPFAM" id="SSF46689">
    <property type="entry name" value="Homeodomain-like"/>
    <property type="match status" value="1"/>
</dbReference>
<evidence type="ECO:0000256" key="5">
    <source>
        <dbReference type="PROSITE-ProRule" id="PRU00335"/>
    </source>
</evidence>
<dbReference type="Gene3D" id="1.10.357.10">
    <property type="entry name" value="Tetracycline Repressor, domain 2"/>
    <property type="match status" value="1"/>
</dbReference>
<feature type="DNA-binding region" description="H-T-H motif" evidence="5">
    <location>
        <begin position="31"/>
        <end position="50"/>
    </location>
</feature>
<keyword evidence="1" id="KW-0678">Repressor</keyword>
<keyword evidence="2" id="KW-0805">Transcription regulation</keyword>
<evidence type="ECO:0000256" key="3">
    <source>
        <dbReference type="ARBA" id="ARBA00023125"/>
    </source>
</evidence>